<dbReference type="PROSITE" id="PS50244">
    <property type="entry name" value="S5A_REDUCTASE"/>
    <property type="match status" value="1"/>
</dbReference>
<evidence type="ECO:0000256" key="6">
    <source>
        <dbReference type="ARBA" id="ARBA00046320"/>
    </source>
</evidence>
<dbReference type="InterPro" id="IPR001104">
    <property type="entry name" value="3-oxo-5_a-steroid_4-DH_C"/>
</dbReference>
<feature type="domain" description="3-oxo-5-alpha-steroid 4-dehydrogenase C-terminal" evidence="10">
    <location>
        <begin position="182"/>
        <end position="301"/>
    </location>
</feature>
<dbReference type="PANTHER" id="PTHR14624">
    <property type="entry name" value="DFG10 PROTEIN"/>
    <property type="match status" value="1"/>
</dbReference>
<dbReference type="GO" id="GO:0006488">
    <property type="term" value="P:dolichol-linked oligosaccharide biosynthetic process"/>
    <property type="evidence" value="ECO:0007669"/>
    <property type="project" value="UniProtKB-UniRule"/>
</dbReference>
<proteinExistence type="inferred from homology"/>
<dbReference type="GO" id="GO:0102389">
    <property type="term" value="F:polyprenol reductase activity"/>
    <property type="evidence" value="ECO:0007669"/>
    <property type="project" value="UniProtKB-UniRule"/>
</dbReference>
<dbReference type="Proteomes" id="UP001566132">
    <property type="component" value="Unassembled WGS sequence"/>
</dbReference>
<feature type="transmembrane region" description="Helical" evidence="9">
    <location>
        <begin position="244"/>
        <end position="268"/>
    </location>
</feature>
<dbReference type="GO" id="GO:0160198">
    <property type="term" value="F:polyprenal reductase activity"/>
    <property type="evidence" value="ECO:0007669"/>
    <property type="project" value="UniProtKB-EC"/>
</dbReference>
<keyword evidence="5 9" id="KW-0472">Membrane</keyword>
<dbReference type="PANTHER" id="PTHR14624:SF0">
    <property type="entry name" value="POLYPRENOL REDUCTASE"/>
    <property type="match status" value="1"/>
</dbReference>
<dbReference type="AlphaFoldDB" id="A0ABD1EZ58"/>
<dbReference type="GO" id="GO:0005789">
    <property type="term" value="C:endoplasmic reticulum membrane"/>
    <property type="evidence" value="ECO:0007669"/>
    <property type="project" value="UniProtKB-SubCell"/>
</dbReference>
<keyword evidence="4 9" id="KW-1133">Transmembrane helix</keyword>
<reference evidence="11 12" key="1">
    <citation type="submission" date="2024-05" db="EMBL/GenBank/DDBJ databases">
        <title>Genetic variation in Jamaican populations of the coffee berry borer (Hypothenemus hampei).</title>
        <authorList>
            <person name="Errbii M."/>
            <person name="Myrie A."/>
        </authorList>
    </citation>
    <scope>NUCLEOTIDE SEQUENCE [LARGE SCALE GENOMIC DNA]</scope>
    <source>
        <strain evidence="11">JA-Hopewell-2020-01-JO</strain>
        <tissue evidence="11">Whole body</tissue>
    </source>
</reference>
<evidence type="ECO:0000256" key="8">
    <source>
        <dbReference type="ARBA" id="ARBA00049427"/>
    </source>
</evidence>
<feature type="transmembrane region" description="Helical" evidence="9">
    <location>
        <begin position="62"/>
        <end position="83"/>
    </location>
</feature>
<organism evidence="11 12">
    <name type="scientific">Hypothenemus hampei</name>
    <name type="common">Coffee berry borer</name>
    <dbReference type="NCBI Taxonomy" id="57062"/>
    <lineage>
        <taxon>Eukaryota</taxon>
        <taxon>Metazoa</taxon>
        <taxon>Ecdysozoa</taxon>
        <taxon>Arthropoda</taxon>
        <taxon>Hexapoda</taxon>
        <taxon>Insecta</taxon>
        <taxon>Pterygota</taxon>
        <taxon>Neoptera</taxon>
        <taxon>Endopterygota</taxon>
        <taxon>Coleoptera</taxon>
        <taxon>Polyphaga</taxon>
        <taxon>Cucujiformia</taxon>
        <taxon>Curculionidae</taxon>
        <taxon>Scolytinae</taxon>
        <taxon>Hypothenemus</taxon>
    </lineage>
</organism>
<evidence type="ECO:0000256" key="3">
    <source>
        <dbReference type="ARBA" id="ARBA00022692"/>
    </source>
</evidence>
<evidence type="ECO:0000256" key="9">
    <source>
        <dbReference type="RuleBase" id="RU367081"/>
    </source>
</evidence>
<evidence type="ECO:0000259" key="10">
    <source>
        <dbReference type="Pfam" id="PF02544"/>
    </source>
</evidence>
<dbReference type="EMBL" id="JBDJPC010000004">
    <property type="protein sequence ID" value="KAL1506322.1"/>
    <property type="molecule type" value="Genomic_DNA"/>
</dbReference>
<keyword evidence="9" id="KW-0560">Oxidoreductase</keyword>
<dbReference type="Pfam" id="PF02544">
    <property type="entry name" value="Steroid_dh"/>
    <property type="match status" value="1"/>
</dbReference>
<evidence type="ECO:0000256" key="4">
    <source>
        <dbReference type="ARBA" id="ARBA00022989"/>
    </source>
</evidence>
<keyword evidence="9" id="KW-0256">Endoplasmic reticulum</keyword>
<accession>A0ABD1EZ58</accession>
<sequence length="301" mass="35629">MNYIQIIFSLFTSIIIISSTALNFLESRLPTIFSECIRYGKFAATTKSNMVIQVPKSWFKHFYVVAFFEQTFIFGLVLMVYCWDMPVPSFLMYFLDTICGKDRITYIPKHKVFIALTLLTLQVYRRFYDTHKISVFGEKAKINLMHYLVGLVHYPGAILAIICEAPLFADSYVKNEKLDLLSTSFSDKIAILIFLWAWKHQYVCNKILADLRKNKEGKVVNSEYKLPEGDWFEYLTAPHQTAEIIMYGCLMWILWNNITWFFVFSWVVCNQVETILLSHWWYQKKFENFPKKRKALIPFLY</sequence>
<dbReference type="GO" id="GO:0016095">
    <property type="term" value="P:polyprenol catabolic process"/>
    <property type="evidence" value="ECO:0007669"/>
    <property type="project" value="UniProtKB-UniRule"/>
</dbReference>
<gene>
    <name evidence="11" type="ORF">ABEB36_005710</name>
</gene>
<keyword evidence="12" id="KW-1185">Reference proteome</keyword>
<comment type="pathway">
    <text evidence="9">Protein modification; protein glycosylation.</text>
</comment>
<comment type="caution">
    <text evidence="11">The sequence shown here is derived from an EMBL/GenBank/DDBJ whole genome shotgun (WGS) entry which is preliminary data.</text>
</comment>
<protein>
    <recommendedName>
        <fullName evidence="7 9">Polyprenal reductase</fullName>
        <ecNumber evidence="2 9">1.3.1.94</ecNumber>
    </recommendedName>
</protein>
<evidence type="ECO:0000256" key="1">
    <source>
        <dbReference type="ARBA" id="ARBA00004127"/>
    </source>
</evidence>
<dbReference type="InterPro" id="IPR039698">
    <property type="entry name" value="Dfg10/SRD5A3"/>
</dbReference>
<keyword evidence="3 9" id="KW-0812">Transmembrane</keyword>
<evidence type="ECO:0000313" key="12">
    <source>
        <dbReference type="Proteomes" id="UP001566132"/>
    </source>
</evidence>
<feature type="transmembrane region" description="Helical" evidence="9">
    <location>
        <begin position="144"/>
        <end position="168"/>
    </location>
</feature>
<comment type="similarity">
    <text evidence="6 9">Belongs to the steroid 5-alpha reductase family. Polyprenal reductase subfamily.</text>
</comment>
<evidence type="ECO:0000313" key="11">
    <source>
        <dbReference type="EMBL" id="KAL1506322.1"/>
    </source>
</evidence>
<evidence type="ECO:0000256" key="2">
    <source>
        <dbReference type="ARBA" id="ARBA00012522"/>
    </source>
</evidence>
<comment type="subcellular location">
    <subcellularLocation>
        <location evidence="1">Endomembrane system</location>
        <topology evidence="1">Multi-pass membrane protein</topology>
    </subcellularLocation>
    <subcellularLocation>
        <location evidence="9">Endoplasmic reticulum membrane</location>
    </subcellularLocation>
</comment>
<comment type="catalytic activity">
    <reaction evidence="8 9">
        <text>a di-trans,poly-cis-dolichal + NADP(+) = a di-trans,poly-cis-polyprenal + NADPH + H(+)</text>
        <dbReference type="Rhea" id="RHEA:80727"/>
        <dbReference type="Rhea" id="RHEA-COMP:19536"/>
        <dbReference type="Rhea" id="RHEA-COMP:19537"/>
        <dbReference type="ChEBI" id="CHEBI:15378"/>
        <dbReference type="ChEBI" id="CHEBI:57783"/>
        <dbReference type="ChEBI" id="CHEBI:58349"/>
        <dbReference type="ChEBI" id="CHEBI:231623"/>
        <dbReference type="ChEBI" id="CHEBI:231637"/>
        <dbReference type="EC" id="1.3.1.94"/>
    </reaction>
    <physiologicalReaction direction="right-to-left" evidence="8 9">
        <dbReference type="Rhea" id="RHEA:80729"/>
    </physiologicalReaction>
</comment>
<keyword evidence="9" id="KW-0521">NADP</keyword>
<name>A0ABD1EZ58_HYPHA</name>
<evidence type="ECO:0000256" key="7">
    <source>
        <dbReference type="ARBA" id="ARBA00047186"/>
    </source>
</evidence>
<evidence type="ECO:0000256" key="5">
    <source>
        <dbReference type="ARBA" id="ARBA00023136"/>
    </source>
</evidence>
<comment type="function">
    <text evidence="9">Plays a key role in early steps of protein N-linked glycosylation by being involved in the conversion of polyprenol into dolichol. Acts as a polyprenal reductase that mediates the reduction of polyprenal into dolichal in a NADP-dependent mechanism. Dolichols are required for the synthesis of dolichol-linked monosaccharides and the oligosaccharide precursor used for N-glycosylation.</text>
</comment>
<dbReference type="EC" id="1.3.1.94" evidence="2 9"/>
<feature type="transmembrane region" description="Helical" evidence="9">
    <location>
        <begin position="6"/>
        <end position="25"/>
    </location>
</feature>